<dbReference type="GO" id="GO:0046148">
    <property type="term" value="P:pigment biosynthetic process"/>
    <property type="evidence" value="ECO:0007669"/>
    <property type="project" value="UniProtKB-ARBA"/>
</dbReference>
<dbReference type="SUPFAM" id="SSF51197">
    <property type="entry name" value="Clavaminate synthase-like"/>
    <property type="match status" value="1"/>
</dbReference>
<dbReference type="FunFam" id="2.60.120.330:FF:000009">
    <property type="entry name" value="Flavonol synthase"/>
    <property type="match status" value="1"/>
</dbReference>
<dbReference type="GO" id="GO:0051213">
    <property type="term" value="F:dioxygenase activity"/>
    <property type="evidence" value="ECO:0007669"/>
    <property type="project" value="UniProtKB-KW"/>
</dbReference>
<dbReference type="Gene3D" id="2.60.120.330">
    <property type="entry name" value="B-lactam Antibiotic, Isopenicillin N Synthase, Chain"/>
    <property type="match status" value="1"/>
</dbReference>
<dbReference type="EMBL" id="KY615707">
    <property type="protein sequence ID" value="ASU87438.1"/>
    <property type="molecule type" value="mRNA"/>
</dbReference>
<sequence>MEVERVQAIAASLSKCMDSIPAEYIRSETEQPAITTVKGKLLEVPVIDLGGGDRDEERVVRMVEEAGREWGIFQVVNHGIPDELISKLQRVGKEFFELPQEEKEVYAKDAESKSIEGYGSKLQKEVEGKKGWVDHLFHKIWPPSAINYHFWPKNPPSYREANEEYAEQMRGVVEKLFKWLSLGIGLEGDEFNKELGGDELVYLMKINYYPPCPRPDLALGVVAHTDMCALTILVPNEVPGLQVFKDDHWYDVKYIPNALIVHIGDQIEILSNGKYKAVFHRSTVNKDTTRMSWPVFLEPPEELEVGPHPKLVNDDDNPPKFKTKKYKDYVYCKLNKLPQ</sequence>
<keyword evidence="6 9" id="KW-0560">Oxidoreductase</keyword>
<dbReference type="InterPro" id="IPR026992">
    <property type="entry name" value="DIOX_N"/>
</dbReference>
<dbReference type="PRINTS" id="PR00682">
    <property type="entry name" value="IPNSYNTHASE"/>
</dbReference>
<dbReference type="InterPro" id="IPR050295">
    <property type="entry name" value="Plant_2OG-oxidoreductases"/>
</dbReference>
<evidence type="ECO:0000256" key="6">
    <source>
        <dbReference type="ARBA" id="ARBA00023002"/>
    </source>
</evidence>
<gene>
    <name evidence="11" type="primary">FLSc</name>
</gene>
<dbReference type="InterPro" id="IPR044861">
    <property type="entry name" value="IPNS-like_FE2OG_OXY"/>
</dbReference>
<dbReference type="Pfam" id="PF03171">
    <property type="entry name" value="2OG-FeII_Oxy"/>
    <property type="match status" value="1"/>
</dbReference>
<dbReference type="PROSITE" id="PS51471">
    <property type="entry name" value="FE2OG_OXY"/>
    <property type="match status" value="1"/>
</dbReference>
<evidence type="ECO:0000256" key="7">
    <source>
        <dbReference type="ARBA" id="ARBA00023004"/>
    </source>
</evidence>
<evidence type="ECO:0000256" key="1">
    <source>
        <dbReference type="ARBA" id="ARBA00001961"/>
    </source>
</evidence>
<dbReference type="Pfam" id="PF14226">
    <property type="entry name" value="DIOX_N"/>
    <property type="match status" value="1"/>
</dbReference>
<evidence type="ECO:0000256" key="2">
    <source>
        <dbReference type="ARBA" id="ARBA00008056"/>
    </source>
</evidence>
<evidence type="ECO:0000256" key="9">
    <source>
        <dbReference type="RuleBase" id="RU003682"/>
    </source>
</evidence>
<dbReference type="GO" id="GO:0031418">
    <property type="term" value="F:L-ascorbic acid binding"/>
    <property type="evidence" value="ECO:0007669"/>
    <property type="project" value="UniProtKB-KW"/>
</dbReference>
<name>A0A286QXZ2_CAMSI</name>
<dbReference type="PANTHER" id="PTHR47991">
    <property type="entry name" value="OXOGLUTARATE/IRON-DEPENDENT DIOXYGENASE"/>
    <property type="match status" value="1"/>
</dbReference>
<evidence type="ECO:0000256" key="8">
    <source>
        <dbReference type="ARBA" id="ARBA00023241"/>
    </source>
</evidence>
<evidence type="ECO:0000256" key="5">
    <source>
        <dbReference type="ARBA" id="ARBA00022964"/>
    </source>
</evidence>
<comment type="similarity">
    <text evidence="2 9">Belongs to the iron/ascorbate-dependent oxidoreductase family.</text>
</comment>
<feature type="domain" description="Fe2OG dioxygenase" evidence="10">
    <location>
        <begin position="200"/>
        <end position="299"/>
    </location>
</feature>
<dbReference type="InterPro" id="IPR005123">
    <property type="entry name" value="Oxoglu/Fe-dep_dioxygenase_dom"/>
</dbReference>
<keyword evidence="4" id="KW-0847">Vitamin C</keyword>
<protein>
    <submittedName>
        <fullName evidence="11">Flavonol synthase</fullName>
    </submittedName>
</protein>
<dbReference type="AlphaFoldDB" id="A0A286QXZ2"/>
<dbReference type="SMR" id="A0A286QXZ2"/>
<keyword evidence="7 9" id="KW-0408">Iron</keyword>
<dbReference type="GO" id="GO:0046872">
    <property type="term" value="F:metal ion binding"/>
    <property type="evidence" value="ECO:0007669"/>
    <property type="project" value="UniProtKB-KW"/>
</dbReference>
<proteinExistence type="evidence at transcript level"/>
<organism evidence="11">
    <name type="scientific">Camellia sinensis</name>
    <name type="common">Tea plant</name>
    <name type="synonym">Thea sinensis</name>
    <dbReference type="NCBI Taxonomy" id="4442"/>
    <lineage>
        <taxon>Eukaryota</taxon>
        <taxon>Viridiplantae</taxon>
        <taxon>Streptophyta</taxon>
        <taxon>Embryophyta</taxon>
        <taxon>Tracheophyta</taxon>
        <taxon>Spermatophyta</taxon>
        <taxon>Magnoliopsida</taxon>
        <taxon>eudicotyledons</taxon>
        <taxon>Gunneridae</taxon>
        <taxon>Pentapetalae</taxon>
        <taxon>asterids</taxon>
        <taxon>Ericales</taxon>
        <taxon>Theaceae</taxon>
        <taxon>Camellia</taxon>
    </lineage>
</organism>
<evidence type="ECO:0000259" key="10">
    <source>
        <dbReference type="PROSITE" id="PS51471"/>
    </source>
</evidence>
<reference evidence="11" key="1">
    <citation type="submission" date="2017-02" db="EMBL/GenBank/DDBJ databases">
        <title>Transcriptional Profiles of Polyphenols Biosynthesis Pathways in Camellia sinensis.</title>
        <authorList>
            <person name="Wang W.Z."/>
            <person name="Wu Y.L."/>
            <person name="Dai X.L."/>
            <person name="Wang P.Q."/>
            <person name="Xia T."/>
            <person name="Gao L.P."/>
        </authorList>
    </citation>
    <scope>NUCLEOTIDE SEQUENCE</scope>
</reference>
<accession>A0A286QXZ2</accession>
<comment type="cofactor">
    <cofactor evidence="1">
        <name>L-ascorbate</name>
        <dbReference type="ChEBI" id="CHEBI:38290"/>
    </cofactor>
</comment>
<keyword evidence="8" id="KW-0284">Flavonoid biosynthesis</keyword>
<evidence type="ECO:0000256" key="3">
    <source>
        <dbReference type="ARBA" id="ARBA00022723"/>
    </source>
</evidence>
<keyword evidence="5" id="KW-0223">Dioxygenase</keyword>
<evidence type="ECO:0000256" key="4">
    <source>
        <dbReference type="ARBA" id="ARBA00022896"/>
    </source>
</evidence>
<dbReference type="GO" id="GO:0009813">
    <property type="term" value="P:flavonoid biosynthetic process"/>
    <property type="evidence" value="ECO:0007669"/>
    <property type="project" value="UniProtKB-KW"/>
</dbReference>
<evidence type="ECO:0000313" key="11">
    <source>
        <dbReference type="EMBL" id="ASU87438.1"/>
    </source>
</evidence>
<keyword evidence="3 9" id="KW-0479">Metal-binding</keyword>
<dbReference type="GO" id="GO:0016705">
    <property type="term" value="F:oxidoreductase activity, acting on paired donors, with incorporation or reduction of molecular oxygen"/>
    <property type="evidence" value="ECO:0007669"/>
    <property type="project" value="UniProtKB-ARBA"/>
</dbReference>
<dbReference type="InterPro" id="IPR027443">
    <property type="entry name" value="IPNS-like_sf"/>
</dbReference>